<evidence type="ECO:0000313" key="2">
    <source>
        <dbReference type="EMBL" id="HGV98271.1"/>
    </source>
</evidence>
<evidence type="ECO:0000259" key="1">
    <source>
        <dbReference type="Pfam" id="PF18962"/>
    </source>
</evidence>
<dbReference type="InterPro" id="IPR026444">
    <property type="entry name" value="Secre_tail"/>
</dbReference>
<dbReference type="PANTHER" id="PTHR42754:SF1">
    <property type="entry name" value="LIPOPROTEIN"/>
    <property type="match status" value="1"/>
</dbReference>
<sequence>MKTFGGGLKMCRQKPFLLSLIGLFVFLGWFESALAQNIVWTKTYGGIQDDAGYSIQECADGGFIIAGTTYSFSMGGSDVYLIRIDVDGDTLWTKTYGGTGGDYAKSVEVCPDGGFIIAGSTNSFGAGGSDVYIIRTNSLGDTLWTKTCGGANDDAGFSVQRCLSGGFIIAGYTYSFGAGHWDVYLIRTDSLGDTLWTKTYGGIDYDVGFSVEECSDSGFIITGMTYSFGAGDADIYLIRTDSWGNTIWTKTYGGTKYDAGYSVQECASGSFIITGRTLSFGIYWAHPYLLKTDAGGNLLWIKTYAGGGGDAGCSVKEASSGGFMIVGWAYSTVNASEVYLARTDANGDTLWTKYFGGGNYDAGYSLNRCASGGFIIAGETKSFGAGGSDVYIIRLAETGIEEDLEASVSDGLIVYPNPTLGDVIIEYELPEEGEVTLRLYDAGGRLVRSLYPGKQNRGIHKIEMKKDGLNAGIYFIEFISSIFKIRTEKLTILK</sequence>
<accession>A0A7C4XG61</accession>
<dbReference type="Pfam" id="PF18962">
    <property type="entry name" value="Por_Secre_tail"/>
    <property type="match status" value="1"/>
</dbReference>
<gene>
    <name evidence="2" type="ORF">ENV60_08255</name>
</gene>
<dbReference type="AlphaFoldDB" id="A0A7C4XG61"/>
<organism evidence="2">
    <name type="scientific">candidate division WOR-3 bacterium</name>
    <dbReference type="NCBI Taxonomy" id="2052148"/>
    <lineage>
        <taxon>Bacteria</taxon>
        <taxon>Bacteria division WOR-3</taxon>
    </lineage>
</organism>
<dbReference type="PANTHER" id="PTHR42754">
    <property type="entry name" value="ENDOGLUCANASE"/>
    <property type="match status" value="1"/>
</dbReference>
<name>A0A7C4XG61_UNCW3</name>
<feature type="domain" description="Secretion system C-terminal sorting" evidence="1">
    <location>
        <begin position="414"/>
        <end position="484"/>
    </location>
</feature>
<dbReference type="NCBIfam" id="TIGR04183">
    <property type="entry name" value="Por_Secre_tail"/>
    <property type="match status" value="1"/>
</dbReference>
<reference evidence="2" key="1">
    <citation type="journal article" date="2020" name="mSystems">
        <title>Genome- and Community-Level Interaction Insights into Carbon Utilization and Element Cycling Functions of Hydrothermarchaeota in Hydrothermal Sediment.</title>
        <authorList>
            <person name="Zhou Z."/>
            <person name="Liu Y."/>
            <person name="Xu W."/>
            <person name="Pan J."/>
            <person name="Luo Z.H."/>
            <person name="Li M."/>
        </authorList>
    </citation>
    <scope>NUCLEOTIDE SEQUENCE [LARGE SCALE GENOMIC DNA]</scope>
    <source>
        <strain evidence="2">SpSt-774</strain>
    </source>
</reference>
<dbReference type="EMBL" id="DTGZ01000156">
    <property type="protein sequence ID" value="HGV98271.1"/>
    <property type="molecule type" value="Genomic_DNA"/>
</dbReference>
<comment type="caution">
    <text evidence="2">The sequence shown here is derived from an EMBL/GenBank/DDBJ whole genome shotgun (WGS) entry which is preliminary data.</text>
</comment>
<protein>
    <submittedName>
        <fullName evidence="2">T9SS type A sorting domain-containing protein</fullName>
    </submittedName>
</protein>
<proteinExistence type="predicted"/>